<gene>
    <name evidence="3" type="ORF">NCGR_LOCUS44882</name>
</gene>
<dbReference type="AlphaFoldDB" id="A0A811QYG4"/>
<dbReference type="PANTHER" id="PTHR10996">
    <property type="entry name" value="2-HYDROXYACID DEHYDROGENASE-RELATED"/>
    <property type="match status" value="1"/>
</dbReference>
<dbReference type="GO" id="GO:0005829">
    <property type="term" value="C:cytosol"/>
    <property type="evidence" value="ECO:0007669"/>
    <property type="project" value="TreeGrafter"/>
</dbReference>
<dbReference type="SUPFAM" id="SSF52283">
    <property type="entry name" value="Formate/glycerate dehydrogenase catalytic domain-like"/>
    <property type="match status" value="1"/>
</dbReference>
<evidence type="ECO:0000259" key="2">
    <source>
        <dbReference type="Pfam" id="PF02826"/>
    </source>
</evidence>
<dbReference type="OrthoDB" id="298012at2759"/>
<protein>
    <recommendedName>
        <fullName evidence="2">D-isomer specific 2-hydroxyacid dehydrogenase NAD-binding domain-containing protein</fullName>
    </recommendedName>
</protein>
<sequence>MFRVRELRFHAALRERYRVLDFFTSGEPLPAFLAAAAADQDPPRALVTAGGDSVRVDAAFLDAVPSLRFVFSAGAGLDHIHLGECARRGVAVANSGTVYSTDVADHAVGMLVDVLHRVSAAERFIRRGLWPLQQGATIPPAPRYFPTVHDLACESDVLVVACALSKETRHIVNKDVLDALGKDGVVINIGRGLSIDEEELVSALAEGRIAGAGLDVFEKEPQGACGALLHGQCGAEASLRGFHEGVLRDVTYREP</sequence>
<dbReference type="GO" id="GO:0016618">
    <property type="term" value="F:hydroxypyruvate reductase [NAD(P)H] activity"/>
    <property type="evidence" value="ECO:0007669"/>
    <property type="project" value="TreeGrafter"/>
</dbReference>
<dbReference type="Pfam" id="PF02826">
    <property type="entry name" value="2-Hacid_dh_C"/>
    <property type="match status" value="1"/>
</dbReference>
<dbReference type="Proteomes" id="UP000604825">
    <property type="component" value="Unassembled WGS sequence"/>
</dbReference>
<dbReference type="InterPro" id="IPR050223">
    <property type="entry name" value="D-isomer_2-hydroxyacid_DH"/>
</dbReference>
<proteinExistence type="predicted"/>
<reference evidence="3" key="1">
    <citation type="submission" date="2020-10" db="EMBL/GenBank/DDBJ databases">
        <authorList>
            <person name="Han B."/>
            <person name="Lu T."/>
            <person name="Zhao Q."/>
            <person name="Huang X."/>
            <person name="Zhao Y."/>
        </authorList>
    </citation>
    <scope>NUCLEOTIDE SEQUENCE</scope>
</reference>
<dbReference type="GO" id="GO:0030267">
    <property type="term" value="F:glyoxylate reductase (NADPH) activity"/>
    <property type="evidence" value="ECO:0007669"/>
    <property type="project" value="TreeGrafter"/>
</dbReference>
<accession>A0A811QYG4</accession>
<keyword evidence="4" id="KW-1185">Reference proteome</keyword>
<name>A0A811QYG4_9POAL</name>
<evidence type="ECO:0000313" key="4">
    <source>
        <dbReference type="Proteomes" id="UP000604825"/>
    </source>
</evidence>
<dbReference type="SUPFAM" id="SSF51735">
    <property type="entry name" value="NAD(P)-binding Rossmann-fold domains"/>
    <property type="match status" value="1"/>
</dbReference>
<evidence type="ECO:0000313" key="3">
    <source>
        <dbReference type="EMBL" id="CAD6261461.1"/>
    </source>
</evidence>
<dbReference type="InterPro" id="IPR006140">
    <property type="entry name" value="D-isomer_DH_NAD-bd"/>
</dbReference>
<dbReference type="GO" id="GO:0051287">
    <property type="term" value="F:NAD binding"/>
    <property type="evidence" value="ECO:0007669"/>
    <property type="project" value="InterPro"/>
</dbReference>
<dbReference type="EMBL" id="CAJGYO010000011">
    <property type="protein sequence ID" value="CAD6261461.1"/>
    <property type="molecule type" value="Genomic_DNA"/>
</dbReference>
<dbReference type="Gene3D" id="3.40.50.720">
    <property type="entry name" value="NAD(P)-binding Rossmann-like Domain"/>
    <property type="match status" value="3"/>
</dbReference>
<evidence type="ECO:0000256" key="1">
    <source>
        <dbReference type="ARBA" id="ARBA00023002"/>
    </source>
</evidence>
<dbReference type="PANTHER" id="PTHR10996:SF284">
    <property type="entry name" value="OS04G0106400 PROTEIN"/>
    <property type="match status" value="1"/>
</dbReference>
<feature type="domain" description="D-isomer specific 2-hydroxyacid dehydrogenase NAD-binding" evidence="2">
    <location>
        <begin position="147"/>
        <end position="223"/>
    </location>
</feature>
<organism evidence="3 4">
    <name type="scientific">Miscanthus lutarioriparius</name>
    <dbReference type="NCBI Taxonomy" id="422564"/>
    <lineage>
        <taxon>Eukaryota</taxon>
        <taxon>Viridiplantae</taxon>
        <taxon>Streptophyta</taxon>
        <taxon>Embryophyta</taxon>
        <taxon>Tracheophyta</taxon>
        <taxon>Spermatophyta</taxon>
        <taxon>Magnoliopsida</taxon>
        <taxon>Liliopsida</taxon>
        <taxon>Poales</taxon>
        <taxon>Poaceae</taxon>
        <taxon>PACMAD clade</taxon>
        <taxon>Panicoideae</taxon>
        <taxon>Andropogonodae</taxon>
        <taxon>Andropogoneae</taxon>
        <taxon>Saccharinae</taxon>
        <taxon>Miscanthus</taxon>
    </lineage>
</organism>
<keyword evidence="1" id="KW-0560">Oxidoreductase</keyword>
<comment type="caution">
    <text evidence="3">The sequence shown here is derived from an EMBL/GenBank/DDBJ whole genome shotgun (WGS) entry which is preliminary data.</text>
</comment>
<dbReference type="InterPro" id="IPR036291">
    <property type="entry name" value="NAD(P)-bd_dom_sf"/>
</dbReference>